<keyword evidence="1" id="KW-1133">Transmembrane helix</keyword>
<dbReference type="PATRIC" id="fig|146537.3.peg.5140"/>
<reference evidence="2" key="1">
    <citation type="journal article" date="2015" name="Genome Announc.">
        <title>Draft Genome Sequence of Thiostrepton-Producing Streptomyces azureus ATCC 14921.</title>
        <authorList>
            <person name="Sakihara K."/>
            <person name="Maeda J."/>
            <person name="Tashiro K."/>
            <person name="Fujino Y."/>
            <person name="Kuhara S."/>
            <person name="Ohshima T."/>
            <person name="Ogata S."/>
            <person name="Doi K."/>
        </authorList>
    </citation>
    <scope>NUCLEOTIDE SEQUENCE [LARGE SCALE GENOMIC DNA]</scope>
    <source>
        <strain evidence="2">ATCC14921</strain>
    </source>
</reference>
<accession>A0A0K8PQL3</accession>
<feature type="transmembrane region" description="Helical" evidence="1">
    <location>
        <begin position="84"/>
        <end position="106"/>
    </location>
</feature>
<dbReference type="EMBL" id="DF968322">
    <property type="protein sequence ID" value="GAP50023.1"/>
    <property type="molecule type" value="Genomic_DNA"/>
</dbReference>
<evidence type="ECO:0000256" key="1">
    <source>
        <dbReference type="SAM" id="Phobius"/>
    </source>
</evidence>
<keyword evidence="3" id="KW-1185">Reference proteome</keyword>
<keyword evidence="1" id="KW-0812">Transmembrane</keyword>
<dbReference type="AlphaFoldDB" id="A0A0K8PQL3"/>
<keyword evidence="1" id="KW-0472">Membrane</keyword>
<feature type="transmembrane region" description="Helical" evidence="1">
    <location>
        <begin position="60"/>
        <end position="78"/>
    </location>
</feature>
<proteinExistence type="predicted"/>
<name>A0A0K8PQL3_STRAJ</name>
<evidence type="ECO:0000313" key="3">
    <source>
        <dbReference type="Proteomes" id="UP000053859"/>
    </source>
</evidence>
<sequence>MLNSATSQDTWVVRKRVPLRLSIPCTLATSAASRAVKDSPMAEPGPFRSPVSAVQLSGRLVCWSLAAAMITAGVDAVLAPQAGWWAAAWSLPWWLFGAAVLAWGVLRSREKTGRRPPHGSVRSDWERAA</sequence>
<gene>
    <name evidence="2" type="ORF">SAZU_4886</name>
</gene>
<evidence type="ECO:0000313" key="2">
    <source>
        <dbReference type="EMBL" id="GAP50023.1"/>
    </source>
</evidence>
<dbReference type="Proteomes" id="UP000053859">
    <property type="component" value="Unassembled WGS sequence"/>
</dbReference>
<protein>
    <submittedName>
        <fullName evidence="2">Uncharacterized protein</fullName>
    </submittedName>
</protein>
<organism evidence="2 3">
    <name type="scientific">Streptomyces azureus</name>
    <dbReference type="NCBI Taxonomy" id="146537"/>
    <lineage>
        <taxon>Bacteria</taxon>
        <taxon>Bacillati</taxon>
        <taxon>Actinomycetota</taxon>
        <taxon>Actinomycetes</taxon>
        <taxon>Kitasatosporales</taxon>
        <taxon>Streptomycetaceae</taxon>
        <taxon>Streptomyces</taxon>
    </lineage>
</organism>